<evidence type="ECO:0000313" key="2">
    <source>
        <dbReference type="EMBL" id="MDI6453473.1"/>
    </source>
</evidence>
<organism evidence="2 3">
    <name type="scientific">Peloplasma aerotolerans</name>
    <dbReference type="NCBI Taxonomy" id="3044389"/>
    <lineage>
        <taxon>Bacteria</taxon>
        <taxon>Bacillati</taxon>
        <taxon>Mycoplasmatota</taxon>
        <taxon>Mollicutes</taxon>
        <taxon>Acholeplasmatales</taxon>
        <taxon>Acholeplasmataceae</taxon>
        <taxon>Peloplasma</taxon>
    </lineage>
</organism>
<comment type="caution">
    <text evidence="2">The sequence shown here is derived from an EMBL/GenBank/DDBJ whole genome shotgun (WGS) entry which is preliminary data.</text>
</comment>
<gene>
    <name evidence="2" type="ORF">QJ521_07835</name>
</gene>
<evidence type="ECO:0000313" key="3">
    <source>
        <dbReference type="Proteomes" id="UP001431532"/>
    </source>
</evidence>
<protein>
    <submittedName>
        <fullName evidence="2">PadR family transcriptional regulator</fullName>
    </submittedName>
</protein>
<dbReference type="PANTHER" id="PTHR33169:SF14">
    <property type="entry name" value="TRANSCRIPTIONAL REGULATOR RV3488"/>
    <property type="match status" value="1"/>
</dbReference>
<dbReference type="RefSeq" id="WP_282839906.1">
    <property type="nucleotide sequence ID" value="NZ_JASCXW010000029.1"/>
</dbReference>
<dbReference type="Pfam" id="PF03551">
    <property type="entry name" value="PadR"/>
    <property type="match status" value="1"/>
</dbReference>
<dbReference type="InterPro" id="IPR036388">
    <property type="entry name" value="WH-like_DNA-bd_sf"/>
</dbReference>
<dbReference type="InterPro" id="IPR036390">
    <property type="entry name" value="WH_DNA-bd_sf"/>
</dbReference>
<dbReference type="InterPro" id="IPR005149">
    <property type="entry name" value="Tscrpt_reg_PadR_N"/>
</dbReference>
<dbReference type="EMBL" id="JASCXW010000029">
    <property type="protein sequence ID" value="MDI6453473.1"/>
    <property type="molecule type" value="Genomic_DNA"/>
</dbReference>
<dbReference type="AlphaFoldDB" id="A0AAW6U664"/>
<name>A0AAW6U664_9MOLU</name>
<dbReference type="Gene3D" id="1.10.10.10">
    <property type="entry name" value="Winged helix-like DNA-binding domain superfamily/Winged helix DNA-binding domain"/>
    <property type="match status" value="1"/>
</dbReference>
<evidence type="ECO:0000259" key="1">
    <source>
        <dbReference type="Pfam" id="PF03551"/>
    </source>
</evidence>
<dbReference type="SUPFAM" id="SSF46785">
    <property type="entry name" value="Winged helix' DNA-binding domain"/>
    <property type="match status" value="1"/>
</dbReference>
<dbReference type="PANTHER" id="PTHR33169">
    <property type="entry name" value="PADR-FAMILY TRANSCRIPTIONAL REGULATOR"/>
    <property type="match status" value="1"/>
</dbReference>
<sequence>MDQTVLNNMIVELRRGTQIISVLSQLKKTQYGYSLLQTLEEKGVAMEAGTLYPLLRRLESQGLLKSEWDTSESRPRKYYLLSDDGLVVYHQLIKEWKQINHEIKLLIEEEV</sequence>
<keyword evidence="3" id="KW-1185">Reference proteome</keyword>
<proteinExistence type="predicted"/>
<feature type="domain" description="Transcription regulator PadR N-terminal" evidence="1">
    <location>
        <begin position="22"/>
        <end position="87"/>
    </location>
</feature>
<dbReference type="InterPro" id="IPR052509">
    <property type="entry name" value="Metal_resp_DNA-bind_regulator"/>
</dbReference>
<dbReference type="Proteomes" id="UP001431532">
    <property type="component" value="Unassembled WGS sequence"/>
</dbReference>
<reference evidence="2" key="1">
    <citation type="submission" date="2023-05" db="EMBL/GenBank/DDBJ databases">
        <title>Mariniplasma microaerophilum sp. nov., a novel anaerobic mollicute isolated from terrestrial mud volcano, Taman Peninsula, Russia.</title>
        <authorList>
            <person name="Khomyakova M.A."/>
            <person name="Merkel A.Y."/>
            <person name="Slobodkin A.I."/>
        </authorList>
    </citation>
    <scope>NUCLEOTIDE SEQUENCE</scope>
    <source>
        <strain evidence="2">M4Ah</strain>
    </source>
</reference>
<accession>A0AAW6U664</accession>